<feature type="transmembrane region" description="Helical" evidence="1">
    <location>
        <begin position="157"/>
        <end position="181"/>
    </location>
</feature>
<protein>
    <submittedName>
        <fullName evidence="2">Uncharacterized protein</fullName>
    </submittedName>
</protein>
<evidence type="ECO:0000313" key="2">
    <source>
        <dbReference type="EMBL" id="KAK3691155.1"/>
    </source>
</evidence>
<dbReference type="Proteomes" id="UP001283361">
    <property type="component" value="Unassembled WGS sequence"/>
</dbReference>
<proteinExistence type="predicted"/>
<accession>A0AAE0XE00</accession>
<keyword evidence="3" id="KW-1185">Reference proteome</keyword>
<evidence type="ECO:0000313" key="3">
    <source>
        <dbReference type="Proteomes" id="UP001283361"/>
    </source>
</evidence>
<keyword evidence="1" id="KW-0472">Membrane</keyword>
<comment type="caution">
    <text evidence="2">The sequence shown here is derived from an EMBL/GenBank/DDBJ whole genome shotgun (WGS) entry which is preliminary data.</text>
</comment>
<evidence type="ECO:0000256" key="1">
    <source>
        <dbReference type="SAM" id="Phobius"/>
    </source>
</evidence>
<sequence length="214" mass="24507">MLPLLFLVLRPALSNPMFSPKNFEHTNSCNDKYLVEGKDFLIFEFEATGSNSTYPFNQGLFGPQFYYTTAIYNNIFSPCGGFDYDDACTNRRGERDACSCLEVQNGTVYRFTYNMTAERMFSNQILWIQWDGPPVIASKSYRIPEIKVSQDNHDMRLMWKIFIFVGVVVLLATVAGVGAVFKYKYGAFKEGNIYGQDRVSSDVRSQMERTVELI</sequence>
<name>A0AAE0XE00_9GAST</name>
<keyword evidence="1" id="KW-1133">Transmembrane helix</keyword>
<reference evidence="2" key="1">
    <citation type="journal article" date="2023" name="G3 (Bethesda)">
        <title>A reference genome for the long-term kleptoplast-retaining sea slug Elysia crispata morphotype clarki.</title>
        <authorList>
            <person name="Eastman K.E."/>
            <person name="Pendleton A.L."/>
            <person name="Shaikh M.A."/>
            <person name="Suttiyut T."/>
            <person name="Ogas R."/>
            <person name="Tomko P."/>
            <person name="Gavelis G."/>
            <person name="Widhalm J.R."/>
            <person name="Wisecaver J.H."/>
        </authorList>
    </citation>
    <scope>NUCLEOTIDE SEQUENCE</scope>
    <source>
        <strain evidence="2">ECLA1</strain>
    </source>
</reference>
<gene>
    <name evidence="2" type="ORF">RRG08_046063</name>
</gene>
<dbReference type="EMBL" id="JAWDGP010008104">
    <property type="protein sequence ID" value="KAK3691155.1"/>
    <property type="molecule type" value="Genomic_DNA"/>
</dbReference>
<keyword evidence="1" id="KW-0812">Transmembrane</keyword>
<organism evidence="2 3">
    <name type="scientific">Elysia crispata</name>
    <name type="common">lettuce slug</name>
    <dbReference type="NCBI Taxonomy" id="231223"/>
    <lineage>
        <taxon>Eukaryota</taxon>
        <taxon>Metazoa</taxon>
        <taxon>Spiralia</taxon>
        <taxon>Lophotrochozoa</taxon>
        <taxon>Mollusca</taxon>
        <taxon>Gastropoda</taxon>
        <taxon>Heterobranchia</taxon>
        <taxon>Euthyneura</taxon>
        <taxon>Panpulmonata</taxon>
        <taxon>Sacoglossa</taxon>
        <taxon>Placobranchoidea</taxon>
        <taxon>Plakobranchidae</taxon>
        <taxon>Elysia</taxon>
    </lineage>
</organism>
<dbReference type="AlphaFoldDB" id="A0AAE0XE00"/>